<dbReference type="EMBL" id="JAWDJW010000080">
    <property type="protein sequence ID" value="KAK3081723.1"/>
    <property type="molecule type" value="Genomic_DNA"/>
</dbReference>
<proteinExistence type="predicted"/>
<sequence>MRDWLTTSSGVHLDLLKISGSEVFDLNISCVICKKIIFEGTGFKNIYVNMKSGKETELIIKAIDVEDVSIGEKIFIEIDIKVVNVSLDFRGVSFSQETAQGPNTGVRKHEFSYTSIGWGYVIGKRTAREADDSEDRNTMVEAKYRRLAPAAAEREPSAVKGKHGGYSESSLSDAPDTDASKGDSPEPSSAPVPRISTNSAVQSVPRRLHWCGDFRGRRITETFSVNTGSEPGNSVSDEKATPVPLPKLKLSARERKDANKLKARLAARC</sequence>
<accession>A0ACC3DYQ4</accession>
<evidence type="ECO:0000313" key="2">
    <source>
        <dbReference type="Proteomes" id="UP001186974"/>
    </source>
</evidence>
<protein>
    <submittedName>
        <fullName evidence="1">Uncharacterized protein</fullName>
    </submittedName>
</protein>
<name>A0ACC3DYQ4_9PEZI</name>
<gene>
    <name evidence="1" type="ORF">LTS18_003394</name>
</gene>
<comment type="caution">
    <text evidence="1">The sequence shown here is derived from an EMBL/GenBank/DDBJ whole genome shotgun (WGS) entry which is preliminary data.</text>
</comment>
<evidence type="ECO:0000313" key="1">
    <source>
        <dbReference type="EMBL" id="KAK3081723.1"/>
    </source>
</evidence>
<reference evidence="1" key="1">
    <citation type="submission" date="2024-09" db="EMBL/GenBank/DDBJ databases">
        <title>Black Yeasts Isolated from many extreme environments.</title>
        <authorList>
            <person name="Coleine C."/>
            <person name="Stajich J.E."/>
            <person name="Selbmann L."/>
        </authorList>
    </citation>
    <scope>NUCLEOTIDE SEQUENCE</scope>
    <source>
        <strain evidence="1">CCFEE 5737</strain>
    </source>
</reference>
<keyword evidence="2" id="KW-1185">Reference proteome</keyword>
<organism evidence="1 2">
    <name type="scientific">Coniosporium uncinatum</name>
    <dbReference type="NCBI Taxonomy" id="93489"/>
    <lineage>
        <taxon>Eukaryota</taxon>
        <taxon>Fungi</taxon>
        <taxon>Dikarya</taxon>
        <taxon>Ascomycota</taxon>
        <taxon>Pezizomycotina</taxon>
        <taxon>Dothideomycetes</taxon>
        <taxon>Dothideomycetes incertae sedis</taxon>
        <taxon>Coniosporium</taxon>
    </lineage>
</organism>
<dbReference type="Proteomes" id="UP001186974">
    <property type="component" value="Unassembled WGS sequence"/>
</dbReference>